<dbReference type="InterPro" id="IPR003156">
    <property type="entry name" value="DHHA1_dom"/>
</dbReference>
<keyword evidence="3" id="KW-0378">Hydrolase</keyword>
<dbReference type="InterPro" id="IPR001667">
    <property type="entry name" value="DDH_dom"/>
</dbReference>
<dbReference type="InterPro" id="IPR038763">
    <property type="entry name" value="DHH_sf"/>
</dbReference>
<gene>
    <name evidence="3" type="primary">nrnA_1</name>
    <name evidence="3" type="ORF">NCTC503_01423</name>
</gene>
<evidence type="ECO:0000259" key="2">
    <source>
        <dbReference type="Pfam" id="PF02272"/>
    </source>
</evidence>
<name>A0A4U9REA6_HATHI</name>
<dbReference type="EMBL" id="LR590481">
    <property type="protein sequence ID" value="VTQ89526.1"/>
    <property type="molecule type" value="Genomic_DNA"/>
</dbReference>
<dbReference type="KEGG" id="hhw:NCTC503_01423"/>
<dbReference type="OrthoDB" id="9803668at2"/>
<feature type="domain" description="DDH" evidence="1">
    <location>
        <begin position="14"/>
        <end position="156"/>
    </location>
</feature>
<dbReference type="PANTHER" id="PTHR47618:SF1">
    <property type="entry name" value="BIFUNCTIONAL OLIGORIBONUCLEASE AND PAP PHOSPHATASE NRNA"/>
    <property type="match status" value="1"/>
</dbReference>
<dbReference type="RefSeq" id="WP_138210079.1">
    <property type="nucleotide sequence ID" value="NZ_CBCSDB010000007.1"/>
</dbReference>
<dbReference type="Proteomes" id="UP000308489">
    <property type="component" value="Chromosome 1"/>
</dbReference>
<evidence type="ECO:0000313" key="3">
    <source>
        <dbReference type="EMBL" id="VTQ89526.1"/>
    </source>
</evidence>
<sequence>MISKVVDYIKNPNKIGITFHTSPDGDSLGSSLALLQILRKLNKESYIICKERIPDNFRFLPYSEEITGKVTVPLKGTECIIVLDCGNIERINADLDFYSPEYSILNIDHHKSNENYGKLNYINTEASAVAEIIYTLMKNSGVELDKNIATCLYTSILTDTGSFRHSSTTSTTHNIVADLIRTGIDFSNIHRIIFDNKSFNRIKLYGKVIDDMELSPNGKVAFIYVKKDYFDQLDLEEGDTSDLLTFGMKIDTVEVVVLLKEKEDGTKVSLRSKNIIDVRLIAESYNGGGHTRAAGFISNSPALEVKTELLYKIGRYYNE</sequence>
<accession>A0A4U9REA6</accession>
<evidence type="ECO:0000259" key="1">
    <source>
        <dbReference type="Pfam" id="PF01368"/>
    </source>
</evidence>
<dbReference type="SUPFAM" id="SSF64182">
    <property type="entry name" value="DHH phosphoesterases"/>
    <property type="match status" value="1"/>
</dbReference>
<dbReference type="Gene3D" id="3.10.310.30">
    <property type="match status" value="1"/>
</dbReference>
<dbReference type="Pfam" id="PF01368">
    <property type="entry name" value="DHH"/>
    <property type="match status" value="1"/>
</dbReference>
<dbReference type="AlphaFoldDB" id="A0A4U9REA6"/>
<dbReference type="PANTHER" id="PTHR47618">
    <property type="entry name" value="BIFUNCTIONAL OLIGORIBONUCLEASE AND PAP PHOSPHATASE NRNA"/>
    <property type="match status" value="1"/>
</dbReference>
<evidence type="ECO:0000313" key="4">
    <source>
        <dbReference type="Proteomes" id="UP000308489"/>
    </source>
</evidence>
<reference evidence="3 4" key="1">
    <citation type="submission" date="2019-05" db="EMBL/GenBank/DDBJ databases">
        <authorList>
            <consortium name="Pathogen Informatics"/>
        </authorList>
    </citation>
    <scope>NUCLEOTIDE SEQUENCE [LARGE SCALE GENOMIC DNA]</scope>
    <source>
        <strain evidence="3 4">NCTC503</strain>
    </source>
</reference>
<protein>
    <submittedName>
        <fullName evidence="3">DHH family protein</fullName>
        <ecNumber evidence="3">3.1.-.-</ecNumber>
    </submittedName>
</protein>
<dbReference type="Pfam" id="PF02272">
    <property type="entry name" value="DHHA1"/>
    <property type="match status" value="1"/>
</dbReference>
<dbReference type="GO" id="GO:0003676">
    <property type="term" value="F:nucleic acid binding"/>
    <property type="evidence" value="ECO:0007669"/>
    <property type="project" value="InterPro"/>
</dbReference>
<proteinExistence type="predicted"/>
<dbReference type="GO" id="GO:0016787">
    <property type="term" value="F:hydrolase activity"/>
    <property type="evidence" value="ECO:0007669"/>
    <property type="project" value="UniProtKB-KW"/>
</dbReference>
<dbReference type="EC" id="3.1.-.-" evidence="3"/>
<organism evidence="3 4">
    <name type="scientific">Hathewaya histolytica</name>
    <name type="common">Clostridium histolyticum</name>
    <dbReference type="NCBI Taxonomy" id="1498"/>
    <lineage>
        <taxon>Bacteria</taxon>
        <taxon>Bacillati</taxon>
        <taxon>Bacillota</taxon>
        <taxon>Clostridia</taxon>
        <taxon>Eubacteriales</taxon>
        <taxon>Clostridiaceae</taxon>
        <taxon>Hathewaya</taxon>
    </lineage>
</organism>
<dbReference type="InterPro" id="IPR051319">
    <property type="entry name" value="Oligoribo/pAp-PDE_c-di-AMP_PDE"/>
</dbReference>
<dbReference type="Gene3D" id="3.90.1640.10">
    <property type="entry name" value="inorganic pyrophosphatase (n-terminal core)"/>
    <property type="match status" value="1"/>
</dbReference>
<feature type="domain" description="DHHA1" evidence="2">
    <location>
        <begin position="219"/>
        <end position="312"/>
    </location>
</feature>
<keyword evidence="4" id="KW-1185">Reference proteome</keyword>